<name>A0A0B0NY98_GOSAR</name>
<evidence type="ECO:0000313" key="1">
    <source>
        <dbReference type="EMBL" id="KHG16081.1"/>
    </source>
</evidence>
<sequence>MLHSRVSTGVEIELKSVCSTQSHIRACDWRCGTSQYAP</sequence>
<evidence type="ECO:0000313" key="2">
    <source>
        <dbReference type="Proteomes" id="UP000032142"/>
    </source>
</evidence>
<organism evidence="1 2">
    <name type="scientific">Gossypium arboreum</name>
    <name type="common">Tree cotton</name>
    <name type="synonym">Gossypium nanking</name>
    <dbReference type="NCBI Taxonomy" id="29729"/>
    <lineage>
        <taxon>Eukaryota</taxon>
        <taxon>Viridiplantae</taxon>
        <taxon>Streptophyta</taxon>
        <taxon>Embryophyta</taxon>
        <taxon>Tracheophyta</taxon>
        <taxon>Spermatophyta</taxon>
        <taxon>Magnoliopsida</taxon>
        <taxon>eudicotyledons</taxon>
        <taxon>Gunneridae</taxon>
        <taxon>Pentapetalae</taxon>
        <taxon>rosids</taxon>
        <taxon>malvids</taxon>
        <taxon>Malvales</taxon>
        <taxon>Malvaceae</taxon>
        <taxon>Malvoideae</taxon>
        <taxon>Gossypium</taxon>
    </lineage>
</organism>
<dbReference type="Proteomes" id="UP000032142">
    <property type="component" value="Unassembled WGS sequence"/>
</dbReference>
<dbReference type="EMBL" id="KN405297">
    <property type="protein sequence ID" value="KHG16081.1"/>
    <property type="molecule type" value="Genomic_DNA"/>
</dbReference>
<protein>
    <submittedName>
        <fullName evidence="1">Uncharacterized protein</fullName>
    </submittedName>
</protein>
<dbReference type="AlphaFoldDB" id="A0A0B0NY98"/>
<accession>A0A0B0NY98</accession>
<gene>
    <name evidence="1" type="ORF">F383_21034</name>
</gene>
<keyword evidence="2" id="KW-1185">Reference proteome</keyword>
<reference evidence="2" key="1">
    <citation type="submission" date="2014-09" db="EMBL/GenBank/DDBJ databases">
        <authorList>
            <person name="Mudge J."/>
            <person name="Ramaraj T."/>
            <person name="Lindquist I.E."/>
            <person name="Bharti A.K."/>
            <person name="Sundararajan A."/>
            <person name="Cameron C.T."/>
            <person name="Woodward J.E."/>
            <person name="May G.D."/>
            <person name="Brubaker C."/>
            <person name="Broadhvest J."/>
            <person name="Wilkins T.A."/>
        </authorList>
    </citation>
    <scope>NUCLEOTIDE SEQUENCE</scope>
    <source>
        <strain evidence="2">cv. AKA8401</strain>
    </source>
</reference>
<proteinExistence type="predicted"/>